<evidence type="ECO:0000313" key="1">
    <source>
        <dbReference type="EMBL" id="EOG24175.1"/>
    </source>
</evidence>
<name>A0A829EYB2_ENTFC</name>
<evidence type="ECO:0000313" key="2">
    <source>
        <dbReference type="Proteomes" id="UP000013834"/>
    </source>
</evidence>
<protein>
    <submittedName>
        <fullName evidence="1">Uncharacterized protein</fullName>
    </submittedName>
</protein>
<gene>
    <name evidence="1" type="ORF">SMG_01936</name>
</gene>
<dbReference type="Proteomes" id="UP000013834">
    <property type="component" value="Unassembled WGS sequence"/>
</dbReference>
<organism evidence="1 2">
    <name type="scientific">Enterococcus faecium EnGen0180</name>
    <dbReference type="NCBI Taxonomy" id="1157475"/>
    <lineage>
        <taxon>Bacteria</taxon>
        <taxon>Bacillati</taxon>
        <taxon>Bacillota</taxon>
        <taxon>Bacilli</taxon>
        <taxon>Lactobacillales</taxon>
        <taxon>Enterococcaceae</taxon>
        <taxon>Enterococcus</taxon>
    </lineage>
</organism>
<accession>A0A829EYB2</accession>
<dbReference type="EMBL" id="AIVF01000035">
    <property type="protein sequence ID" value="EOG24175.1"/>
    <property type="molecule type" value="Genomic_DNA"/>
</dbReference>
<proteinExistence type="predicted"/>
<dbReference type="AlphaFoldDB" id="A0A829EYB2"/>
<reference evidence="1 2" key="1">
    <citation type="submission" date="2013-02" db="EMBL/GenBank/DDBJ databases">
        <title>The Genome Sequence of Enterococcus faecium VRE_84.</title>
        <authorList>
            <consortium name="The Broad Institute Genome Sequencing Platform"/>
            <consortium name="The Broad Institute Genome Sequencing Center for Infectious Disease"/>
            <person name="Earl A.M."/>
            <person name="Gilmore M.S."/>
            <person name="Lebreton F."/>
            <person name="Hammerum A.M."/>
            <person name="Jensen L.B."/>
            <person name="Guardabassi L."/>
            <person name="Walker B."/>
            <person name="Young S.K."/>
            <person name="Zeng Q."/>
            <person name="Gargeya S."/>
            <person name="Fitzgerald M."/>
            <person name="Haas B."/>
            <person name="Abouelleil A."/>
            <person name="Alvarado L."/>
            <person name="Arachchi H.M."/>
            <person name="Berlin A.M."/>
            <person name="Chapman S.B."/>
            <person name="Dewar J."/>
            <person name="Goldberg J."/>
            <person name="Griggs A."/>
            <person name="Gujja S."/>
            <person name="Hansen M."/>
            <person name="Howarth C."/>
            <person name="Imamovic A."/>
            <person name="Larimer J."/>
            <person name="McCowan C."/>
            <person name="Murphy C."/>
            <person name="Neiman D."/>
            <person name="Pearson M."/>
            <person name="Priest M."/>
            <person name="Roberts A."/>
            <person name="Saif S."/>
            <person name="Shea T."/>
            <person name="Sisk P."/>
            <person name="Sykes S."/>
            <person name="Wortman J."/>
            <person name="Nusbaum C."/>
            <person name="Birren B."/>
        </authorList>
    </citation>
    <scope>NUCLEOTIDE SEQUENCE [LARGE SCALE GENOMIC DNA]</scope>
    <source>
        <strain evidence="1 2">VRE 84</strain>
    </source>
</reference>
<comment type="caution">
    <text evidence="1">The sequence shown here is derived from an EMBL/GenBank/DDBJ whole genome shotgun (WGS) entry which is preliminary data.</text>
</comment>
<sequence>MSLEFLGEPIEKEEFVSHYMDLFIQVIKNFVRLMNFIHANKTI</sequence>